<sequence>MKLQAAIDRRSLQETIELAKKLDPIVDIVEIGTSAIKDFGFAALKNLKSEFHHAEILFDIKTNDEGDYEFKSGYKAGADILTVMGAMDLSTLKKTYQVSQDFHRDMFIDLMAMKNQQIAPLMKFNQAIFGLHHSHDSSSNFDATDSVAKFHETYPSASRIAVAGGIDLKSAAALSKQNLTEIIIVGGAISGADDPVQSAKKFMEVIK</sequence>
<evidence type="ECO:0000313" key="3">
    <source>
        <dbReference type="EMBL" id="MDV7714961.1"/>
    </source>
</evidence>
<dbReference type="GO" id="GO:0006207">
    <property type="term" value="P:'de novo' pyrimidine nucleobase biosynthetic process"/>
    <property type="evidence" value="ECO:0007669"/>
    <property type="project" value="InterPro"/>
</dbReference>
<dbReference type="GO" id="GO:0019854">
    <property type="term" value="P:L-ascorbic acid catabolic process"/>
    <property type="evidence" value="ECO:0007669"/>
    <property type="project" value="TreeGrafter"/>
</dbReference>
<name>A0A483C972_OENOE</name>
<dbReference type="Proteomes" id="UP001281024">
    <property type="component" value="Unassembled WGS sequence"/>
</dbReference>
<dbReference type="PANTHER" id="PTHR35039">
    <property type="entry name" value="3-KETO-L-GULONATE-6-PHOSPHATE DECARBOXYLASE SGBH-RELATED"/>
    <property type="match status" value="1"/>
</dbReference>
<dbReference type="InterPro" id="IPR001754">
    <property type="entry name" value="OMPdeCOase_dom"/>
</dbReference>
<dbReference type="GO" id="GO:0033982">
    <property type="term" value="F:3-dehydro-L-gulonate-6-phosphate decarboxylase activity"/>
    <property type="evidence" value="ECO:0007669"/>
    <property type="project" value="TreeGrafter"/>
</dbReference>
<accession>A0A483C972</accession>
<dbReference type="CDD" id="cd04726">
    <property type="entry name" value="KGPDC_HPS"/>
    <property type="match status" value="1"/>
</dbReference>
<dbReference type="InterPro" id="IPR041710">
    <property type="entry name" value="HPS/KGPDC"/>
</dbReference>
<keyword evidence="1" id="KW-0456">Lyase</keyword>
<protein>
    <submittedName>
        <fullName evidence="3">3-hexulose-6-phosphate synthase</fullName>
    </submittedName>
</protein>
<dbReference type="Pfam" id="PF00215">
    <property type="entry name" value="OMPdecase"/>
    <property type="match status" value="1"/>
</dbReference>
<dbReference type="PANTHER" id="PTHR35039:SF3">
    <property type="entry name" value="3-KETO-L-GULONATE-6-PHOSPHATE DECARBOXYLASE SGBH-RELATED"/>
    <property type="match status" value="1"/>
</dbReference>
<dbReference type="Gene3D" id="3.20.20.70">
    <property type="entry name" value="Aldolase class I"/>
    <property type="match status" value="1"/>
</dbReference>
<dbReference type="InterPro" id="IPR011060">
    <property type="entry name" value="RibuloseP-bd_barrel"/>
</dbReference>
<dbReference type="EMBL" id="WERV01000003">
    <property type="protein sequence ID" value="MDV7714961.1"/>
    <property type="molecule type" value="Genomic_DNA"/>
</dbReference>
<evidence type="ECO:0000313" key="4">
    <source>
        <dbReference type="Proteomes" id="UP001281024"/>
    </source>
</evidence>
<organism evidence="3 4">
    <name type="scientific">Oenococcus oeni</name>
    <name type="common">Leuconostoc oenos</name>
    <dbReference type="NCBI Taxonomy" id="1247"/>
    <lineage>
        <taxon>Bacteria</taxon>
        <taxon>Bacillati</taxon>
        <taxon>Bacillota</taxon>
        <taxon>Bacilli</taxon>
        <taxon>Lactobacillales</taxon>
        <taxon>Lactobacillaceae</taxon>
        <taxon>Oenococcus</taxon>
    </lineage>
</organism>
<reference evidence="3" key="1">
    <citation type="submission" date="2019-10" db="EMBL/GenBank/DDBJ databases">
        <title>Malate fermentation in French cider.</title>
        <authorList>
            <person name="Cousin F.J."/>
            <person name="Medina Fernandez S."/>
            <person name="Misery B."/>
            <person name="Laplace J.-M."/>
            <person name="Cretenet M."/>
        </authorList>
    </citation>
    <scope>NUCLEOTIDE SEQUENCE</scope>
    <source>
        <strain evidence="3">UCMA15129</strain>
    </source>
</reference>
<dbReference type="GO" id="GO:0004590">
    <property type="term" value="F:orotidine-5'-phosphate decarboxylase activity"/>
    <property type="evidence" value="ECO:0007669"/>
    <property type="project" value="InterPro"/>
</dbReference>
<dbReference type="SUPFAM" id="SSF51366">
    <property type="entry name" value="Ribulose-phoshate binding barrel"/>
    <property type="match status" value="1"/>
</dbReference>
<dbReference type="RefSeq" id="WP_002818041.1">
    <property type="nucleotide sequence ID" value="NZ_CP027431.1"/>
</dbReference>
<dbReference type="SMART" id="SM00934">
    <property type="entry name" value="OMPdecase"/>
    <property type="match status" value="1"/>
</dbReference>
<keyword evidence="2" id="KW-0119">Carbohydrate metabolism</keyword>
<evidence type="ECO:0000256" key="1">
    <source>
        <dbReference type="ARBA" id="ARBA00023239"/>
    </source>
</evidence>
<dbReference type="OMA" id="CHHISKD"/>
<dbReference type="GeneID" id="75064957"/>
<dbReference type="AlphaFoldDB" id="A0A483C972"/>
<evidence type="ECO:0000256" key="2">
    <source>
        <dbReference type="ARBA" id="ARBA00023277"/>
    </source>
</evidence>
<comment type="caution">
    <text evidence="3">The sequence shown here is derived from an EMBL/GenBank/DDBJ whole genome shotgun (WGS) entry which is preliminary data.</text>
</comment>
<gene>
    <name evidence="3" type="ORF">GA838_04145</name>
</gene>
<dbReference type="InterPro" id="IPR013785">
    <property type="entry name" value="Aldolase_TIM"/>
</dbReference>
<proteinExistence type="predicted"/>